<dbReference type="PROSITE" id="PS50887">
    <property type="entry name" value="GGDEF"/>
    <property type="match status" value="1"/>
</dbReference>
<evidence type="ECO:0000313" key="3">
    <source>
        <dbReference type="Proteomes" id="UP001523565"/>
    </source>
</evidence>
<dbReference type="Proteomes" id="UP001523565">
    <property type="component" value="Unassembled WGS sequence"/>
</dbReference>
<accession>A0ABT1EKH6</accession>
<dbReference type="InterPro" id="IPR029016">
    <property type="entry name" value="GAF-like_dom_sf"/>
</dbReference>
<dbReference type="InterPro" id="IPR035965">
    <property type="entry name" value="PAS-like_dom_sf"/>
</dbReference>
<dbReference type="EMBL" id="JAMZFV010000025">
    <property type="protein sequence ID" value="MCP1111205.1"/>
    <property type="molecule type" value="Genomic_DNA"/>
</dbReference>
<dbReference type="Pfam" id="PF00990">
    <property type="entry name" value="GGDEF"/>
    <property type="match status" value="1"/>
</dbReference>
<dbReference type="Gene3D" id="3.30.450.20">
    <property type="entry name" value="PAS domain"/>
    <property type="match status" value="1"/>
</dbReference>
<dbReference type="CDD" id="cd01949">
    <property type="entry name" value="GGDEF"/>
    <property type="match status" value="1"/>
</dbReference>
<name>A0ABT1EKH6_9FIRM</name>
<reference evidence="2 3" key="1">
    <citation type="journal article" date="2022" name="Genome Biol. Evol.">
        <title>Host diet, physiology and behaviors set the stage for Lachnospiraceae cladogenesis.</title>
        <authorList>
            <person name="Vera-Ponce De Leon A."/>
            <person name="Schneider M."/>
            <person name="Jahnes B.C."/>
            <person name="Sadowski V."/>
            <person name="Camuy-Velez L.A."/>
            <person name="Duan J."/>
            <person name="Sabree Z.L."/>
        </authorList>
    </citation>
    <scope>NUCLEOTIDE SEQUENCE [LARGE SCALE GENOMIC DNA]</scope>
    <source>
        <strain evidence="2 3">PAL227</strain>
    </source>
</reference>
<protein>
    <submittedName>
        <fullName evidence="2">GGDEF domain-containing protein</fullName>
    </submittedName>
</protein>
<dbReference type="Gene3D" id="3.30.450.40">
    <property type="match status" value="1"/>
</dbReference>
<dbReference type="RefSeq" id="WP_262070082.1">
    <property type="nucleotide sequence ID" value="NZ_JAMXOC010000025.1"/>
</dbReference>
<dbReference type="SUPFAM" id="SSF55781">
    <property type="entry name" value="GAF domain-like"/>
    <property type="match status" value="1"/>
</dbReference>
<organism evidence="2 3">
    <name type="scientific">Ohessyouella blattaphilus</name>
    <dbReference type="NCBI Taxonomy" id="2949333"/>
    <lineage>
        <taxon>Bacteria</taxon>
        <taxon>Bacillati</taxon>
        <taxon>Bacillota</taxon>
        <taxon>Clostridia</taxon>
        <taxon>Lachnospirales</taxon>
        <taxon>Lachnospiraceae</taxon>
        <taxon>Ohessyouella</taxon>
    </lineage>
</organism>
<dbReference type="PANTHER" id="PTHR44757:SF2">
    <property type="entry name" value="BIOFILM ARCHITECTURE MAINTENANCE PROTEIN MBAA"/>
    <property type="match status" value="1"/>
</dbReference>
<dbReference type="SMART" id="SM00267">
    <property type="entry name" value="GGDEF"/>
    <property type="match status" value="1"/>
</dbReference>
<evidence type="ECO:0000259" key="1">
    <source>
        <dbReference type="PROSITE" id="PS50887"/>
    </source>
</evidence>
<sequence length="448" mass="51891">MDKLNSSADRKMIISDVMRDICRYFNFGCSFIYLVDANRQATLFSAHRAYLDFEHLDHTIDLGERLDAKSYQALLECKNVNYDRLKIKTTLDEHMAEIFRAQALLLLPLTDKSGELMAFIGMADRRGESREGDQDLNFAHYILVVIGNYLRILLSAAKAEKMKNVLTTVINDTGVDVFVLDYYTDAILYMNASLRKRLDLSDEEIGNNPWQEFFGKEKAPEGFVKKENLVTKTGEFSGPKSWNMQVKDGSWRRFISTAFYWVDGRLAQSVSSIDITERVKREEQIRYYSEYDALTGLRNRHKLLLDCDDGIETLLKEKRKGYIGFCDLNHFKVINDTYGHDVGDELLRQIGAYFNENKETKDRVYRYAGDEFVLLFLDKDQAEVEKIIEQVKEDMKEPFLLGSQELVVSASLGVTCFPDDARTTSDLIHKADLRMYESKHRRRQEEQS</sequence>
<dbReference type="InterPro" id="IPR043128">
    <property type="entry name" value="Rev_trsase/Diguanyl_cyclase"/>
</dbReference>
<dbReference type="NCBIfam" id="TIGR00254">
    <property type="entry name" value="GGDEF"/>
    <property type="match status" value="1"/>
</dbReference>
<proteinExistence type="predicted"/>
<dbReference type="InterPro" id="IPR000160">
    <property type="entry name" value="GGDEF_dom"/>
</dbReference>
<gene>
    <name evidence="2" type="ORF">NK118_13195</name>
</gene>
<dbReference type="Gene3D" id="3.30.70.270">
    <property type="match status" value="1"/>
</dbReference>
<keyword evidence="3" id="KW-1185">Reference proteome</keyword>
<dbReference type="PANTHER" id="PTHR44757">
    <property type="entry name" value="DIGUANYLATE CYCLASE DGCP"/>
    <property type="match status" value="1"/>
</dbReference>
<comment type="caution">
    <text evidence="2">The sequence shown here is derived from an EMBL/GenBank/DDBJ whole genome shotgun (WGS) entry which is preliminary data.</text>
</comment>
<dbReference type="SUPFAM" id="SSF55785">
    <property type="entry name" value="PYP-like sensor domain (PAS domain)"/>
    <property type="match status" value="1"/>
</dbReference>
<evidence type="ECO:0000313" key="2">
    <source>
        <dbReference type="EMBL" id="MCP1111205.1"/>
    </source>
</evidence>
<dbReference type="SUPFAM" id="SSF55073">
    <property type="entry name" value="Nucleotide cyclase"/>
    <property type="match status" value="1"/>
</dbReference>
<dbReference type="InterPro" id="IPR029787">
    <property type="entry name" value="Nucleotide_cyclase"/>
</dbReference>
<feature type="domain" description="GGDEF" evidence="1">
    <location>
        <begin position="319"/>
        <end position="448"/>
    </location>
</feature>
<dbReference type="InterPro" id="IPR052155">
    <property type="entry name" value="Biofilm_reg_signaling"/>
</dbReference>